<feature type="domain" description="Glycosyltransferase 2-like" evidence="3">
    <location>
        <begin position="7"/>
        <end position="125"/>
    </location>
</feature>
<evidence type="ECO:0000313" key="7">
    <source>
        <dbReference type="Proteomes" id="UP000374630"/>
    </source>
</evidence>
<dbReference type="SUPFAM" id="SSF53448">
    <property type="entry name" value="Nucleotide-diphospho-sugar transferases"/>
    <property type="match status" value="1"/>
</dbReference>
<dbReference type="InterPro" id="IPR001173">
    <property type="entry name" value="Glyco_trans_2-like"/>
</dbReference>
<comment type="caution">
    <text evidence="5">The sequence shown here is derived from an EMBL/GenBank/DDBJ whole genome shotgun (WGS) entry which is preliminary data.</text>
</comment>
<name>A0A5J5DYG8_9BIFI</name>
<evidence type="ECO:0000259" key="3">
    <source>
        <dbReference type="Pfam" id="PF00535"/>
    </source>
</evidence>
<keyword evidence="7" id="KW-1185">Reference proteome</keyword>
<organism evidence="5 6">
    <name type="scientific">Bifidobacterium vespertilionis</name>
    <dbReference type="NCBI Taxonomy" id="2562524"/>
    <lineage>
        <taxon>Bacteria</taxon>
        <taxon>Bacillati</taxon>
        <taxon>Actinomycetota</taxon>
        <taxon>Actinomycetes</taxon>
        <taxon>Bifidobacteriales</taxon>
        <taxon>Bifidobacteriaceae</taxon>
        <taxon>Bifidobacterium</taxon>
    </lineage>
</organism>
<dbReference type="EMBL" id="RZNZ01000007">
    <property type="protein sequence ID" value="KAA8820753.1"/>
    <property type="molecule type" value="Genomic_DNA"/>
</dbReference>
<dbReference type="Proteomes" id="UP000374630">
    <property type="component" value="Unassembled WGS sequence"/>
</dbReference>
<keyword evidence="1" id="KW-0328">Glycosyltransferase</keyword>
<protein>
    <submittedName>
        <fullName evidence="5">Glycosyltransferase</fullName>
    </submittedName>
</protein>
<evidence type="ECO:0000313" key="4">
    <source>
        <dbReference type="EMBL" id="KAA8820753.1"/>
    </source>
</evidence>
<evidence type="ECO:0000313" key="5">
    <source>
        <dbReference type="EMBL" id="KAA8821800.1"/>
    </source>
</evidence>
<dbReference type="Gene3D" id="3.90.550.10">
    <property type="entry name" value="Spore Coat Polysaccharide Biosynthesis Protein SpsA, Chain A"/>
    <property type="match status" value="1"/>
</dbReference>
<gene>
    <name evidence="5" type="ORF">EM848_10070</name>
    <name evidence="4" type="ORF">EMO90_06110</name>
</gene>
<keyword evidence="2 5" id="KW-0808">Transferase</keyword>
<dbReference type="PANTHER" id="PTHR22916:SF51">
    <property type="entry name" value="GLYCOSYLTRANSFERASE EPSH-RELATED"/>
    <property type="match status" value="1"/>
</dbReference>
<dbReference type="RefSeq" id="WP_150354801.1">
    <property type="nucleotide sequence ID" value="NZ_RZNZ01000007.1"/>
</dbReference>
<dbReference type="AlphaFoldDB" id="A0A5J5DYG8"/>
<evidence type="ECO:0000256" key="2">
    <source>
        <dbReference type="ARBA" id="ARBA00022679"/>
    </source>
</evidence>
<dbReference type="Pfam" id="PF00535">
    <property type="entry name" value="Glycos_transf_2"/>
    <property type="match status" value="1"/>
</dbReference>
<dbReference type="InterPro" id="IPR029044">
    <property type="entry name" value="Nucleotide-diphossugar_trans"/>
</dbReference>
<evidence type="ECO:0000313" key="6">
    <source>
        <dbReference type="Proteomes" id="UP000345527"/>
    </source>
</evidence>
<dbReference type="Proteomes" id="UP000345527">
    <property type="component" value="Unassembled WGS sequence"/>
</dbReference>
<evidence type="ECO:0000256" key="1">
    <source>
        <dbReference type="ARBA" id="ARBA00022676"/>
    </source>
</evidence>
<reference evidence="6 7" key="1">
    <citation type="journal article" date="2019" name="Syst. Appl. Microbiol.">
        <title>Characterization of Bifidobacterium species in feaces of the Egyptian fruit bat: Description of B. vespertilionis sp. nov. and B. rousetti sp. nov.</title>
        <authorList>
            <person name="Modesto M."/>
            <person name="Satti M."/>
            <person name="Watanabe K."/>
            <person name="Puglisi E."/>
            <person name="Morelli L."/>
            <person name="Huang C.-H."/>
            <person name="Liou J.-S."/>
            <person name="Miyashita M."/>
            <person name="Tamura T."/>
            <person name="Saito S."/>
            <person name="Mori K."/>
            <person name="Huang L."/>
            <person name="Sciavilla P."/>
            <person name="Sandri C."/>
            <person name="Spiezio C."/>
            <person name="Vitali F."/>
            <person name="Cavalieri D."/>
            <person name="Perpetuini G."/>
            <person name="Tofalo R."/>
            <person name="Bonetti A."/>
            <person name="Arita M."/>
            <person name="Mattarelli P."/>
        </authorList>
    </citation>
    <scope>NUCLEOTIDE SEQUENCE [LARGE SCALE GENOMIC DNA]</scope>
    <source>
        <strain evidence="4 7">RST16</strain>
        <strain evidence="5 6">RST8</strain>
    </source>
</reference>
<dbReference type="CDD" id="cd00761">
    <property type="entry name" value="Glyco_tranf_GTA_type"/>
    <property type="match status" value="1"/>
</dbReference>
<dbReference type="PANTHER" id="PTHR22916">
    <property type="entry name" value="GLYCOSYLTRANSFERASE"/>
    <property type="match status" value="1"/>
</dbReference>
<dbReference type="GO" id="GO:0016757">
    <property type="term" value="F:glycosyltransferase activity"/>
    <property type="evidence" value="ECO:0007669"/>
    <property type="project" value="UniProtKB-KW"/>
</dbReference>
<dbReference type="OrthoDB" id="3171021at2"/>
<dbReference type="EMBL" id="RZOA01000024">
    <property type="protein sequence ID" value="KAA8821800.1"/>
    <property type="molecule type" value="Genomic_DNA"/>
</dbReference>
<proteinExistence type="predicted"/>
<accession>A0A5J5DYG8</accession>
<sequence length="325" mass="37589">MIDKLLSVIIPVYNAEQYISNCLDSVLSQSVELEVILVDDGSTDSSGEICRRYAREDTRVRYFEKQNGGVSSARNYGLEKILGEFVTFVDSDDAVCPGAFAEMFRAFQDDLVDIVCCGIQRLNSRGERSVFICNSDSAIAMNSSQAMSECLKRGKIGFTVYAKIFRRNLFEFNPEVRFPVGQLMEEAYILPELFKRSRRIYHIGKIGYSYYMRPNSYTTKSLTTECFAIYDTANRYEIELPLLFPGFNMNYLYSWRVTQCVNLYRTALLNQASIDKVVFDRIRHEFWRYVPTSFFGNTISMREKIVVLETISHLFIIRKKILGRI</sequence>